<accession>A0A4U5U7Y1</accession>
<keyword evidence="3 5" id="KW-1133">Transmembrane helix</keyword>
<feature type="transmembrane region" description="Helical" evidence="5">
    <location>
        <begin position="176"/>
        <end position="194"/>
    </location>
</feature>
<dbReference type="EMBL" id="CM014081">
    <property type="protein sequence ID" value="TKS70413.1"/>
    <property type="molecule type" value="Genomic_DNA"/>
</dbReference>
<evidence type="ECO:0000313" key="7">
    <source>
        <dbReference type="Proteomes" id="UP000298787"/>
    </source>
</evidence>
<reference evidence="6 7" key="1">
    <citation type="submission" date="2019-01" db="EMBL/GenBank/DDBJ databases">
        <title>Genome Assembly of Collichthys lucidus.</title>
        <authorList>
            <person name="Cai M."/>
            <person name="Xiao S."/>
        </authorList>
    </citation>
    <scope>NUCLEOTIDE SEQUENCE [LARGE SCALE GENOMIC DNA]</scope>
    <source>
        <strain evidence="6">JT15FE1705JMU</strain>
        <tissue evidence="6">Muscle</tissue>
    </source>
</reference>
<organism evidence="6 7">
    <name type="scientific">Collichthys lucidus</name>
    <name type="common">Big head croaker</name>
    <name type="synonym">Sciaena lucida</name>
    <dbReference type="NCBI Taxonomy" id="240159"/>
    <lineage>
        <taxon>Eukaryota</taxon>
        <taxon>Metazoa</taxon>
        <taxon>Chordata</taxon>
        <taxon>Craniata</taxon>
        <taxon>Vertebrata</taxon>
        <taxon>Euteleostomi</taxon>
        <taxon>Actinopterygii</taxon>
        <taxon>Neopterygii</taxon>
        <taxon>Teleostei</taxon>
        <taxon>Neoteleostei</taxon>
        <taxon>Acanthomorphata</taxon>
        <taxon>Eupercaria</taxon>
        <taxon>Sciaenidae</taxon>
        <taxon>Collichthys</taxon>
    </lineage>
</organism>
<dbReference type="PANTHER" id="PTHR16736">
    <property type="entry name" value="CORTEXIN-1-RELATED"/>
    <property type="match status" value="1"/>
</dbReference>
<evidence type="ECO:0000256" key="4">
    <source>
        <dbReference type="ARBA" id="ARBA00023136"/>
    </source>
</evidence>
<protein>
    <submittedName>
        <fullName evidence="6">Cortexin-2</fullName>
    </submittedName>
</protein>
<dbReference type="GO" id="GO:0016020">
    <property type="term" value="C:membrane"/>
    <property type="evidence" value="ECO:0007669"/>
    <property type="project" value="UniProtKB-SubCell"/>
</dbReference>
<evidence type="ECO:0000313" key="6">
    <source>
        <dbReference type="EMBL" id="TKS70413.1"/>
    </source>
</evidence>
<dbReference type="Pfam" id="PF11057">
    <property type="entry name" value="Cortexin"/>
    <property type="match status" value="1"/>
</dbReference>
<comment type="subcellular location">
    <subcellularLocation>
        <location evidence="1">Membrane</location>
        <topology evidence="1">Single-pass membrane protein</topology>
    </subcellularLocation>
</comment>
<name>A0A4U5U7Y1_COLLU</name>
<evidence type="ECO:0000256" key="1">
    <source>
        <dbReference type="ARBA" id="ARBA00004167"/>
    </source>
</evidence>
<dbReference type="Proteomes" id="UP000298787">
    <property type="component" value="Chromosome 4"/>
</dbReference>
<sequence>MCAALCSTLFVGLSMQREGMQQLPLTLPPPLFIHLPPSCHLPSPYPAFPLTCHPPSTPHLPLSRSQWFLSADREPSYLHLPCRMCAVAVNGLVPGNREEWDWCNVLCVLSRPANPIRPIVLARAFKLQPPEHLSGLQDGSRVCGRVRGQQQQQTAAAAVMEVEGTAEPAFVDVDQGLTLACIAFLCVLLVAMIIRCAKVIMDPYSAIPTSTWEEQHLDD</sequence>
<keyword evidence="7" id="KW-1185">Reference proteome</keyword>
<dbReference type="InterPro" id="IPR020066">
    <property type="entry name" value="Cortexin"/>
</dbReference>
<evidence type="ECO:0000256" key="5">
    <source>
        <dbReference type="SAM" id="Phobius"/>
    </source>
</evidence>
<keyword evidence="2 5" id="KW-0812">Transmembrane</keyword>
<dbReference type="AlphaFoldDB" id="A0A4U5U7Y1"/>
<evidence type="ECO:0000256" key="3">
    <source>
        <dbReference type="ARBA" id="ARBA00022989"/>
    </source>
</evidence>
<gene>
    <name evidence="6" type="ORF">D9C73_004482</name>
</gene>
<dbReference type="PANTHER" id="PTHR16736:SF5">
    <property type="entry name" value="CORTEXIN DOMAIN-CONTAINING 1 PROTEIN"/>
    <property type="match status" value="1"/>
</dbReference>
<proteinExistence type="predicted"/>
<keyword evidence="4 5" id="KW-0472">Membrane</keyword>
<evidence type="ECO:0000256" key="2">
    <source>
        <dbReference type="ARBA" id="ARBA00022692"/>
    </source>
</evidence>